<accession>A0A382YQ16</accession>
<reference evidence="1" key="1">
    <citation type="submission" date="2018-05" db="EMBL/GenBank/DDBJ databases">
        <authorList>
            <person name="Lanie J.A."/>
            <person name="Ng W.-L."/>
            <person name="Kazmierczak K.M."/>
            <person name="Andrzejewski T.M."/>
            <person name="Davidsen T.M."/>
            <person name="Wayne K.J."/>
            <person name="Tettelin H."/>
            <person name="Glass J.I."/>
            <person name="Rusch D."/>
            <person name="Podicherti R."/>
            <person name="Tsui H.-C.T."/>
            <person name="Winkler M.E."/>
        </authorList>
    </citation>
    <scope>NUCLEOTIDE SEQUENCE</scope>
</reference>
<evidence type="ECO:0000313" key="1">
    <source>
        <dbReference type="EMBL" id="SVD85352.1"/>
    </source>
</evidence>
<organism evidence="1">
    <name type="scientific">marine metagenome</name>
    <dbReference type="NCBI Taxonomy" id="408172"/>
    <lineage>
        <taxon>unclassified sequences</taxon>
        <taxon>metagenomes</taxon>
        <taxon>ecological metagenomes</taxon>
    </lineage>
</organism>
<name>A0A382YQ16_9ZZZZ</name>
<dbReference type="EMBL" id="UINC01177612">
    <property type="protein sequence ID" value="SVD85352.1"/>
    <property type="molecule type" value="Genomic_DNA"/>
</dbReference>
<dbReference type="AlphaFoldDB" id="A0A382YQ16"/>
<gene>
    <name evidence="1" type="ORF">METZ01_LOCUS438206</name>
</gene>
<sequence length="104" mass="11845">MMDLKVWLGEQSLSVREFAQEIDVPLKTAQDWVYRGVAPSAENQDRLTGFIYSRCAHHWVIDAANGHTSRGVCKRCEQVRDFENSTEASLWIPPKRDGQVKPSV</sequence>
<protein>
    <submittedName>
        <fullName evidence="1">Uncharacterized protein</fullName>
    </submittedName>
</protein>
<proteinExistence type="predicted"/>